<evidence type="ECO:0000313" key="2">
    <source>
        <dbReference type="EMBL" id="SEH60893.1"/>
    </source>
</evidence>
<reference evidence="2 3" key="1">
    <citation type="submission" date="2016-10" db="EMBL/GenBank/DDBJ databases">
        <authorList>
            <person name="de Groot N.N."/>
        </authorList>
    </citation>
    <scope>NUCLEOTIDE SEQUENCE [LARGE SCALE GENOMIC DNA]</scope>
    <source>
        <strain evidence="2 3">IBRC-M10418</strain>
    </source>
</reference>
<organism evidence="2 3">
    <name type="scientific">Halopenitus malekzadehii</name>
    <dbReference type="NCBI Taxonomy" id="1267564"/>
    <lineage>
        <taxon>Archaea</taxon>
        <taxon>Methanobacteriati</taxon>
        <taxon>Methanobacteriota</taxon>
        <taxon>Stenosarchaea group</taxon>
        <taxon>Halobacteria</taxon>
        <taxon>Halobacteriales</taxon>
        <taxon>Haloferacaceae</taxon>
        <taxon>Halopenitus</taxon>
    </lineage>
</organism>
<evidence type="ECO:0000313" key="3">
    <source>
        <dbReference type="Proteomes" id="UP000199215"/>
    </source>
</evidence>
<name>A0A1H6JNX5_9EURY</name>
<dbReference type="STRING" id="1267564.SAMN05192561_11250"/>
<gene>
    <name evidence="2" type="ORF">SAMN05192561_11250</name>
</gene>
<dbReference type="Proteomes" id="UP000199215">
    <property type="component" value="Unassembled WGS sequence"/>
</dbReference>
<accession>A0A1H6JNX5</accession>
<keyword evidence="3" id="KW-1185">Reference proteome</keyword>
<proteinExistence type="predicted"/>
<dbReference type="EMBL" id="FNWU01000012">
    <property type="protein sequence ID" value="SEH60893.1"/>
    <property type="molecule type" value="Genomic_DNA"/>
</dbReference>
<sequence>MSSMPDIEEEYDYDRENVVKEIEGLATARLSEPVTIEVVAWDDGDFRVEAFHTIDATYPFEAEAAGEEQGLPFYRERLAFTTTGEEEGWTRHEVVRRTCGEMGNTVVWSQRVGGYTPNWPAPIEDDEDESNDTPTYPGSTFPGRFA</sequence>
<feature type="region of interest" description="Disordered" evidence="1">
    <location>
        <begin position="118"/>
        <end position="146"/>
    </location>
</feature>
<protein>
    <submittedName>
        <fullName evidence="2">Uncharacterized protein</fullName>
    </submittedName>
</protein>
<dbReference type="AlphaFoldDB" id="A0A1H6JNX5"/>
<evidence type="ECO:0000256" key="1">
    <source>
        <dbReference type="SAM" id="MobiDB-lite"/>
    </source>
</evidence>